<feature type="compositionally biased region" description="Polar residues" evidence="1">
    <location>
        <begin position="1"/>
        <end position="10"/>
    </location>
</feature>
<dbReference type="KEGG" id="cpsk:Q0N40_02720"/>
<feature type="transmembrane region" description="Helical" evidence="2">
    <location>
        <begin position="546"/>
        <end position="565"/>
    </location>
</feature>
<feature type="compositionally biased region" description="Low complexity" evidence="1">
    <location>
        <begin position="716"/>
        <end position="730"/>
    </location>
</feature>
<feature type="transmembrane region" description="Helical" evidence="2">
    <location>
        <begin position="332"/>
        <end position="352"/>
    </location>
</feature>
<evidence type="ECO:0000256" key="1">
    <source>
        <dbReference type="SAM" id="MobiDB-lite"/>
    </source>
</evidence>
<evidence type="ECO:0000313" key="4">
    <source>
        <dbReference type="Proteomes" id="UP001174314"/>
    </source>
</evidence>
<protein>
    <submittedName>
        <fullName evidence="3">DUF6350 family protein</fullName>
    </submittedName>
</protein>
<keyword evidence="2" id="KW-0812">Transmembrane</keyword>
<feature type="compositionally biased region" description="Acidic residues" evidence="1">
    <location>
        <begin position="609"/>
        <end position="625"/>
    </location>
</feature>
<dbReference type="Pfam" id="PF19877">
    <property type="entry name" value="DUF6350"/>
    <property type="match status" value="1"/>
</dbReference>
<feature type="region of interest" description="Disordered" evidence="1">
    <location>
        <begin position="570"/>
        <end position="749"/>
    </location>
</feature>
<feature type="compositionally biased region" description="Basic and acidic residues" evidence="1">
    <location>
        <begin position="703"/>
        <end position="715"/>
    </location>
</feature>
<feature type="transmembrane region" description="Helical" evidence="2">
    <location>
        <begin position="255"/>
        <end position="279"/>
    </location>
</feature>
<dbReference type="Proteomes" id="UP001174314">
    <property type="component" value="Chromosome"/>
</dbReference>
<feature type="transmembrane region" description="Helical" evidence="2">
    <location>
        <begin position="432"/>
        <end position="453"/>
    </location>
</feature>
<feature type="transmembrane region" description="Helical" evidence="2">
    <location>
        <begin position="473"/>
        <end position="492"/>
    </location>
</feature>
<feature type="transmembrane region" description="Helical" evidence="2">
    <location>
        <begin position="373"/>
        <end position="400"/>
    </location>
</feature>
<accession>A0AAU0Q1F9</accession>
<feature type="transmembrane region" description="Helical" evidence="2">
    <location>
        <begin position="299"/>
        <end position="320"/>
    </location>
</feature>
<feature type="transmembrane region" description="Helical" evidence="2">
    <location>
        <begin position="406"/>
        <end position="425"/>
    </location>
</feature>
<feature type="compositionally biased region" description="Basic and acidic residues" evidence="1">
    <location>
        <begin position="67"/>
        <end position="78"/>
    </location>
</feature>
<dbReference type="AlphaFoldDB" id="A0AAU0Q1F9"/>
<sequence length="749" mass="78785">MRNTTPSNSRRPGDGRSRKNGRRSRGTDAQRLTWDSPSSSRQHRPDRSSRQSETGAERSSHQSSRPSFDDVAHRDSSRPRSTAGDSRANQAPRASEQYVREQRPQARATRGSRRTDEDRASRGRGAGNLDNAAAAGKKNAGARGTRGARTTSAGPDDGRRGSGSDRGAAGASPRGRRFGLNRWTQWWQRSGSAARSAAGGSFTTRLRKFLPGIAATHVSVIGVIIAVALIILLALDLSFVAAPATIASLWLTFNLAPLSMSGADLGLLPLLPALGYALWIALRIRSVVRERISVSDVRMLVGCSLAVPILLTLTALAMLWDAQPVLPVNVPSVWMSVLSTFALNALAIIFGMGKRLWRALLRFYGVPQWPVDAFRLGMAFLAAMGGIGALVVIVSLIAHWSAFTDAYSIAPGVGGKIGLTLLWIAYFPNMALASASVLAGAEANFGAAQVSLFTATRAELPPVPVLAAMPGDVFPGAWLGLFIPAAVAILVYRRFLSQRRVVVSPYGTVGVAALSAGIVAMVAAWLNSGVVGAYGWSGPTPWLTGAVAAGWMFAVGVITMAVIGIRRGRSTSPREVNGSERGGSREAEQDDSVASRADEKPTTQRVESADGESAGEESDADDESNVGDKSDAENESAVSESDDDDGDNESGIEDSGEEDTADGKANGESNHDDAPEPEADDAKKTGDTTALASKAVQPETDSAESKHTESADNHTTESNNGSEPSSGNTSQGSTSHDASPQGGVTDDQR</sequence>
<gene>
    <name evidence="3" type="ORF">Q0N40_02720</name>
</gene>
<proteinExistence type="predicted"/>
<dbReference type="RefSeq" id="WP_221923993.1">
    <property type="nucleotide sequence ID" value="NZ_CP137757.1"/>
</dbReference>
<feature type="transmembrane region" description="Helical" evidence="2">
    <location>
        <begin position="209"/>
        <end position="235"/>
    </location>
</feature>
<feature type="transmembrane region" description="Helical" evidence="2">
    <location>
        <begin position="504"/>
        <end position="526"/>
    </location>
</feature>
<feature type="compositionally biased region" description="Low complexity" evidence="1">
    <location>
        <begin position="127"/>
        <end position="155"/>
    </location>
</feature>
<feature type="compositionally biased region" description="Basic and acidic residues" evidence="1">
    <location>
        <begin position="669"/>
        <end position="686"/>
    </location>
</feature>
<dbReference type="EMBL" id="CP137757">
    <property type="protein sequence ID" value="WPF25477.1"/>
    <property type="molecule type" value="Genomic_DNA"/>
</dbReference>
<name>A0AAU0Q1F9_9CORY</name>
<feature type="region of interest" description="Disordered" evidence="1">
    <location>
        <begin position="1"/>
        <end position="176"/>
    </location>
</feature>
<keyword evidence="2" id="KW-0472">Membrane</keyword>
<feature type="compositionally biased region" description="Basic and acidic residues" evidence="1">
    <location>
        <begin position="43"/>
        <end position="60"/>
    </location>
</feature>
<dbReference type="InterPro" id="IPR045931">
    <property type="entry name" value="DUF6350"/>
</dbReference>
<feature type="compositionally biased region" description="Acidic residues" evidence="1">
    <location>
        <begin position="640"/>
        <end position="660"/>
    </location>
</feature>
<evidence type="ECO:0000256" key="2">
    <source>
        <dbReference type="SAM" id="Phobius"/>
    </source>
</evidence>
<feature type="compositionally biased region" description="Polar residues" evidence="1">
    <location>
        <begin position="79"/>
        <end position="89"/>
    </location>
</feature>
<keyword evidence="4" id="KW-1185">Reference proteome</keyword>
<keyword evidence="2" id="KW-1133">Transmembrane helix</keyword>
<reference evidence="3 4" key="1">
    <citation type="submission" date="2023-10" db="EMBL/GenBank/DDBJ databases">
        <title>complete genome sequence of Corynebacterium pseudokroppenstedtii P15-C1.</title>
        <authorList>
            <person name="Bruggemann H."/>
            <person name="Poehlein A."/>
        </authorList>
    </citation>
    <scope>NUCLEOTIDE SEQUENCE [LARGE SCALE GENOMIC DNA]</scope>
    <source>
        <strain evidence="3 4">P15_C1</strain>
    </source>
</reference>
<evidence type="ECO:0000313" key="3">
    <source>
        <dbReference type="EMBL" id="WPF25477.1"/>
    </source>
</evidence>
<organism evidence="3 4">
    <name type="scientific">Corynebacterium pseudokroppenstedtii</name>
    <dbReference type="NCBI Taxonomy" id="2804917"/>
    <lineage>
        <taxon>Bacteria</taxon>
        <taxon>Bacillati</taxon>
        <taxon>Actinomycetota</taxon>
        <taxon>Actinomycetes</taxon>
        <taxon>Mycobacteriales</taxon>
        <taxon>Corynebacteriaceae</taxon>
        <taxon>Corynebacterium</taxon>
    </lineage>
</organism>